<gene>
    <name evidence="2" type="ORF">KTS37_13905</name>
</gene>
<dbReference type="Pfam" id="PF00753">
    <property type="entry name" value="Lactamase_B"/>
    <property type="match status" value="1"/>
</dbReference>
<evidence type="ECO:0000259" key="1">
    <source>
        <dbReference type="SMART" id="SM00849"/>
    </source>
</evidence>
<evidence type="ECO:0000313" key="2">
    <source>
        <dbReference type="EMBL" id="MBV0902884.1"/>
    </source>
</evidence>
<evidence type="ECO:0000313" key="3">
    <source>
        <dbReference type="Proteomes" id="UP001166304"/>
    </source>
</evidence>
<dbReference type="AlphaFoldDB" id="A0AA41G3C1"/>
<feature type="domain" description="Metallo-beta-lactamase" evidence="1">
    <location>
        <begin position="15"/>
        <end position="222"/>
    </location>
</feature>
<dbReference type="EMBL" id="JAHQXE010000004">
    <property type="protein sequence ID" value="MBV0902884.1"/>
    <property type="molecule type" value="Genomic_DNA"/>
</dbReference>
<name>A0AA41G3C1_9EURY</name>
<accession>A0AA41G3C1</accession>
<reference evidence="2" key="1">
    <citation type="submission" date="2021-06" db="EMBL/GenBank/DDBJ databases">
        <title>New haloarchaea isolates fom saline soil.</title>
        <authorList>
            <person name="Duran-Viseras A."/>
            <person name="Sanchez-Porro C.S."/>
            <person name="Ventosa A."/>
        </authorList>
    </citation>
    <scope>NUCLEOTIDE SEQUENCE</scope>
    <source>
        <strain evidence="2">JCM 18369</strain>
    </source>
</reference>
<dbReference type="InterPro" id="IPR050855">
    <property type="entry name" value="NDM-1-like"/>
</dbReference>
<dbReference type="InterPro" id="IPR036866">
    <property type="entry name" value="RibonucZ/Hydroxyglut_hydro"/>
</dbReference>
<organism evidence="2 3">
    <name type="scientific">Haloarcula salina</name>
    <dbReference type="NCBI Taxonomy" id="1429914"/>
    <lineage>
        <taxon>Archaea</taxon>
        <taxon>Methanobacteriati</taxon>
        <taxon>Methanobacteriota</taxon>
        <taxon>Stenosarchaea group</taxon>
        <taxon>Halobacteria</taxon>
        <taxon>Halobacteriales</taxon>
        <taxon>Haloarculaceae</taxon>
        <taxon>Haloarcula</taxon>
    </lineage>
</organism>
<dbReference type="InterPro" id="IPR001279">
    <property type="entry name" value="Metallo-B-lactamas"/>
</dbReference>
<dbReference type="SUPFAM" id="SSF56281">
    <property type="entry name" value="Metallo-hydrolase/oxidoreductase"/>
    <property type="match status" value="1"/>
</dbReference>
<protein>
    <submittedName>
        <fullName evidence="2">MBL fold metallo-hydrolase</fullName>
    </submittedName>
</protein>
<sequence>MNAFRIAHPHGSPEGENSTYVFQDRGVVVDPGPPGEDAWGTLRSGLEANGLDLGDVEDVVLTHWHADHAGNAPRLAAAADADLHMHERDAPLIRDYGAERHRRVERDAEMLDRWGAPESVVSEVRESDTPSPIPDTVPVIGHADGDRVAGLELLHTPGHTCGHLAVRDERTLYVGDAVLPMYTPNVGGSDTRTAAENPLDQYLRMLDRLSGLDVDREARPGHGSTVSLDDRIEVIRRHHRERVDAAVEALPATGTATPWSVARTLFGEMSGIHAKMGAGEAAAHLAHAEHSGRVTRVADRPITYRRS</sequence>
<keyword evidence="3" id="KW-1185">Reference proteome</keyword>
<dbReference type="PANTHER" id="PTHR42951">
    <property type="entry name" value="METALLO-BETA-LACTAMASE DOMAIN-CONTAINING"/>
    <property type="match status" value="1"/>
</dbReference>
<dbReference type="RefSeq" id="WP_162414449.1">
    <property type="nucleotide sequence ID" value="NZ_JAHQXE010000004.1"/>
</dbReference>
<dbReference type="Gene3D" id="3.60.15.10">
    <property type="entry name" value="Ribonuclease Z/Hydroxyacylglutathione hydrolase-like"/>
    <property type="match status" value="1"/>
</dbReference>
<dbReference type="InterPro" id="IPR036388">
    <property type="entry name" value="WH-like_DNA-bd_sf"/>
</dbReference>
<dbReference type="Proteomes" id="UP001166304">
    <property type="component" value="Unassembled WGS sequence"/>
</dbReference>
<proteinExistence type="predicted"/>
<comment type="caution">
    <text evidence="2">The sequence shown here is derived from an EMBL/GenBank/DDBJ whole genome shotgun (WGS) entry which is preliminary data.</text>
</comment>
<dbReference type="SMART" id="SM00849">
    <property type="entry name" value="Lactamase_B"/>
    <property type="match status" value="1"/>
</dbReference>
<dbReference type="Gene3D" id="1.10.10.10">
    <property type="entry name" value="Winged helix-like DNA-binding domain superfamily/Winged helix DNA-binding domain"/>
    <property type="match status" value="1"/>
</dbReference>